<feature type="region of interest" description="Disordered" evidence="2">
    <location>
        <begin position="451"/>
        <end position="483"/>
    </location>
</feature>
<dbReference type="OrthoDB" id="9049620at2759"/>
<evidence type="ECO:0000256" key="1">
    <source>
        <dbReference type="PROSITE-ProRule" id="PRU00175"/>
    </source>
</evidence>
<dbReference type="EMBL" id="LT551793">
    <property type="protein sequence ID" value="SAL97393.1"/>
    <property type="molecule type" value="Genomic_DNA"/>
</dbReference>
<feature type="compositionally biased region" description="Polar residues" evidence="2">
    <location>
        <begin position="319"/>
        <end position="332"/>
    </location>
</feature>
<evidence type="ECO:0000259" key="3">
    <source>
        <dbReference type="PROSITE" id="PS50089"/>
    </source>
</evidence>
<reference evidence="4" key="1">
    <citation type="submission" date="2016-04" db="EMBL/GenBank/DDBJ databases">
        <authorList>
            <person name="Evans L.H."/>
            <person name="Alamgir A."/>
            <person name="Owens N."/>
            <person name="Weber N.D."/>
            <person name="Virtaneva K."/>
            <person name="Barbian K."/>
            <person name="Babar A."/>
            <person name="Rosenke K."/>
        </authorList>
    </citation>
    <scope>NUCLEOTIDE SEQUENCE [LARGE SCALE GENOMIC DNA]</scope>
    <source>
        <strain evidence="4">CBS 101.48</strain>
    </source>
</reference>
<evidence type="ECO:0000256" key="2">
    <source>
        <dbReference type="SAM" id="MobiDB-lite"/>
    </source>
</evidence>
<evidence type="ECO:0000313" key="4">
    <source>
        <dbReference type="EMBL" id="SAL97393.1"/>
    </source>
</evidence>
<keyword evidence="1" id="KW-0479">Metal-binding</keyword>
<dbReference type="SUPFAM" id="SSF57850">
    <property type="entry name" value="RING/U-box"/>
    <property type="match status" value="1"/>
</dbReference>
<feature type="domain" description="RING-type" evidence="3">
    <location>
        <begin position="18"/>
        <end position="62"/>
    </location>
</feature>
<dbReference type="SUPFAM" id="SSF49599">
    <property type="entry name" value="TRAF domain-like"/>
    <property type="match status" value="1"/>
</dbReference>
<name>A0A163J5Z0_ABSGL</name>
<dbReference type="InterPro" id="IPR001841">
    <property type="entry name" value="Znf_RING"/>
</dbReference>
<dbReference type="PANTHER" id="PTHR10131:SF94">
    <property type="entry name" value="TNF RECEPTOR-ASSOCIATED FACTOR 4"/>
    <property type="match status" value="1"/>
</dbReference>
<dbReference type="GO" id="GO:0008270">
    <property type="term" value="F:zinc ion binding"/>
    <property type="evidence" value="ECO:0007669"/>
    <property type="project" value="UniProtKB-KW"/>
</dbReference>
<dbReference type="PROSITE" id="PS50089">
    <property type="entry name" value="ZF_RING_2"/>
    <property type="match status" value="1"/>
</dbReference>
<dbReference type="AlphaFoldDB" id="A0A163J5Z0"/>
<dbReference type="STRING" id="4829.A0A163J5Z0"/>
<proteinExistence type="predicted"/>
<keyword evidence="1" id="KW-0862">Zinc</keyword>
<feature type="compositionally biased region" description="Low complexity" evidence="2">
    <location>
        <begin position="333"/>
        <end position="347"/>
    </location>
</feature>
<feature type="compositionally biased region" description="Low complexity" evidence="2">
    <location>
        <begin position="301"/>
        <end position="317"/>
    </location>
</feature>
<dbReference type="PANTHER" id="PTHR10131">
    <property type="entry name" value="TNF RECEPTOR ASSOCIATED FACTOR"/>
    <property type="match status" value="1"/>
</dbReference>
<accession>A0A163J5Z0</accession>
<feature type="compositionally biased region" description="Basic residues" evidence="2">
    <location>
        <begin position="349"/>
        <end position="360"/>
    </location>
</feature>
<feature type="region of interest" description="Disordered" evidence="2">
    <location>
        <begin position="223"/>
        <end position="264"/>
    </location>
</feature>
<keyword evidence="5" id="KW-1185">Reference proteome</keyword>
<evidence type="ECO:0000313" key="5">
    <source>
        <dbReference type="Proteomes" id="UP000078561"/>
    </source>
</evidence>
<feature type="compositionally biased region" description="Low complexity" evidence="2">
    <location>
        <begin position="232"/>
        <end position="257"/>
    </location>
</feature>
<feature type="compositionally biased region" description="Low complexity" evidence="2">
    <location>
        <begin position="392"/>
        <end position="402"/>
    </location>
</feature>
<keyword evidence="1" id="KW-0863">Zinc-finger</keyword>
<gene>
    <name evidence="4" type="primary">ABSGL_02887.1 scaffold 4049</name>
</gene>
<dbReference type="Proteomes" id="UP000078561">
    <property type="component" value="Unassembled WGS sequence"/>
</dbReference>
<sequence length="495" mass="53845">MGIGKDIFIKPVPLDLVCNICSEVLCEPVQVHCGEDHIFCHQCILPLVDSKQSNDIPCPTCNMPMNANTLQPSKFVQRQLGRLAIRCQYHASGCPWTGTLSSDHISHCTFKSRVCVNAEHGCTHQSDDTTMAQHELLCDYGVMECPNGACTSTHYRKDSAQHQSTCRSYPCLYATSGCPYIGTVPEVNNHCAIYCGRLHDRIQQLEQECFLLNKQLELKNVLQQQSPDHTHTTTTTTTITSTTGSSSTDYTYPSSSTNPLANTIPLQPMNEETIGDPLLQMVCDTDIFKLMESASTNDMASSTSSITNSHNTSIITSPLPVSQQQQQRNAPVSTTKITSSPISSGPPKRTPRGKRIRYSKNTKLAHTALRASKSVTTLPTTPGEDEPTVDYSAPSSSSALSPQTAADSPASAGTPGSEDLSRLMDTLSTTSPHAHSPLSFNTLDDVAKFFDTLPPPSRLPQQKKKTTTPSTTSNPPAQKPNPMFVLASSYLSNYK</sequence>
<protein>
    <recommendedName>
        <fullName evidence="3">RING-type domain-containing protein</fullName>
    </recommendedName>
</protein>
<dbReference type="Gene3D" id="3.30.40.10">
    <property type="entry name" value="Zinc/RING finger domain, C3HC4 (zinc finger)"/>
    <property type="match status" value="2"/>
</dbReference>
<dbReference type="InterPro" id="IPR013083">
    <property type="entry name" value="Znf_RING/FYVE/PHD"/>
</dbReference>
<dbReference type="InParanoid" id="A0A163J5Z0"/>
<feature type="region of interest" description="Disordered" evidence="2">
    <location>
        <begin position="299"/>
        <end position="422"/>
    </location>
</feature>
<organism evidence="4">
    <name type="scientific">Absidia glauca</name>
    <name type="common">Pin mould</name>
    <dbReference type="NCBI Taxonomy" id="4829"/>
    <lineage>
        <taxon>Eukaryota</taxon>
        <taxon>Fungi</taxon>
        <taxon>Fungi incertae sedis</taxon>
        <taxon>Mucoromycota</taxon>
        <taxon>Mucoromycotina</taxon>
        <taxon>Mucoromycetes</taxon>
        <taxon>Mucorales</taxon>
        <taxon>Cunninghamellaceae</taxon>
        <taxon>Absidia</taxon>
    </lineage>
</organism>